<gene>
    <name evidence="1" type="ORF">CEXT_594501</name>
</gene>
<organism evidence="1 2">
    <name type="scientific">Caerostris extrusa</name>
    <name type="common">Bark spider</name>
    <name type="synonym">Caerostris bankana</name>
    <dbReference type="NCBI Taxonomy" id="172846"/>
    <lineage>
        <taxon>Eukaryota</taxon>
        <taxon>Metazoa</taxon>
        <taxon>Ecdysozoa</taxon>
        <taxon>Arthropoda</taxon>
        <taxon>Chelicerata</taxon>
        <taxon>Arachnida</taxon>
        <taxon>Araneae</taxon>
        <taxon>Araneomorphae</taxon>
        <taxon>Entelegynae</taxon>
        <taxon>Araneoidea</taxon>
        <taxon>Araneidae</taxon>
        <taxon>Caerostris</taxon>
    </lineage>
</organism>
<dbReference type="EMBL" id="BPLR01021386">
    <property type="protein sequence ID" value="GIX89045.1"/>
    <property type="molecule type" value="Genomic_DNA"/>
</dbReference>
<evidence type="ECO:0000313" key="1">
    <source>
        <dbReference type="EMBL" id="GIX89045.1"/>
    </source>
</evidence>
<sequence>MTLRKTKMHQGFSFDKRWEECKAKCFSTSNTPAFGTSWTFSVSNHAEFEKSPLNSRCRASLSDLHMFGNSYRK</sequence>
<dbReference type="Proteomes" id="UP001054945">
    <property type="component" value="Unassembled WGS sequence"/>
</dbReference>
<reference evidence="1 2" key="1">
    <citation type="submission" date="2021-06" db="EMBL/GenBank/DDBJ databases">
        <title>Caerostris extrusa draft genome.</title>
        <authorList>
            <person name="Kono N."/>
            <person name="Arakawa K."/>
        </authorList>
    </citation>
    <scope>NUCLEOTIDE SEQUENCE [LARGE SCALE GENOMIC DNA]</scope>
</reference>
<protein>
    <submittedName>
        <fullName evidence="1">Uncharacterized protein</fullName>
    </submittedName>
</protein>
<proteinExistence type="predicted"/>
<accession>A0AAV4NZ68</accession>
<keyword evidence="2" id="KW-1185">Reference proteome</keyword>
<name>A0AAV4NZ68_CAEEX</name>
<comment type="caution">
    <text evidence="1">The sequence shown here is derived from an EMBL/GenBank/DDBJ whole genome shotgun (WGS) entry which is preliminary data.</text>
</comment>
<dbReference type="AlphaFoldDB" id="A0AAV4NZ68"/>
<evidence type="ECO:0000313" key="2">
    <source>
        <dbReference type="Proteomes" id="UP001054945"/>
    </source>
</evidence>